<sequence>ADAALKAARQARNAAKPQLARHTTLGHKLQDAVKKKQKLQADVKSQQKVLAAAQEHLAELEAKVKSHDALIGTLQQELKETCPEVVKPEFKLPKLSEAILDANEEVRQMLASPVFAQATKLWEECQAAVSAAPAAAAPPQPAGAETVAPESARQQPGGAGGPAPAAPPGNQDEFMDVQEADVDELIAKAQQGDKRGLQAFLEEKGIRAKKPRCG</sequence>
<dbReference type="Proteomes" id="UP001189429">
    <property type="component" value="Unassembled WGS sequence"/>
</dbReference>
<accession>A0ABN9SFD3</accession>
<feature type="coiled-coil region" evidence="1">
    <location>
        <begin position="29"/>
        <end position="77"/>
    </location>
</feature>
<evidence type="ECO:0000256" key="2">
    <source>
        <dbReference type="SAM" id="MobiDB-lite"/>
    </source>
</evidence>
<reference evidence="3" key="1">
    <citation type="submission" date="2023-10" db="EMBL/GenBank/DDBJ databases">
        <authorList>
            <person name="Chen Y."/>
            <person name="Shah S."/>
            <person name="Dougan E. K."/>
            <person name="Thang M."/>
            <person name="Chan C."/>
        </authorList>
    </citation>
    <scope>NUCLEOTIDE SEQUENCE [LARGE SCALE GENOMIC DNA]</scope>
</reference>
<organism evidence="3 4">
    <name type="scientific">Prorocentrum cordatum</name>
    <dbReference type="NCBI Taxonomy" id="2364126"/>
    <lineage>
        <taxon>Eukaryota</taxon>
        <taxon>Sar</taxon>
        <taxon>Alveolata</taxon>
        <taxon>Dinophyceae</taxon>
        <taxon>Prorocentrales</taxon>
        <taxon>Prorocentraceae</taxon>
        <taxon>Prorocentrum</taxon>
    </lineage>
</organism>
<protein>
    <submittedName>
        <fullName evidence="3">Uncharacterized protein</fullName>
    </submittedName>
</protein>
<feature type="non-terminal residue" evidence="3">
    <location>
        <position position="1"/>
    </location>
</feature>
<dbReference type="EMBL" id="CAUYUJ010010359">
    <property type="protein sequence ID" value="CAK0829199.1"/>
    <property type="molecule type" value="Genomic_DNA"/>
</dbReference>
<keyword evidence="4" id="KW-1185">Reference proteome</keyword>
<keyword evidence="1" id="KW-0175">Coiled coil</keyword>
<evidence type="ECO:0000313" key="4">
    <source>
        <dbReference type="Proteomes" id="UP001189429"/>
    </source>
</evidence>
<evidence type="ECO:0000313" key="3">
    <source>
        <dbReference type="EMBL" id="CAK0829199.1"/>
    </source>
</evidence>
<name>A0ABN9SFD3_9DINO</name>
<evidence type="ECO:0000256" key="1">
    <source>
        <dbReference type="SAM" id="Coils"/>
    </source>
</evidence>
<feature type="region of interest" description="Disordered" evidence="2">
    <location>
        <begin position="1"/>
        <end position="26"/>
    </location>
</feature>
<gene>
    <name evidence="3" type="ORF">PCOR1329_LOCUS28214</name>
</gene>
<feature type="compositionally biased region" description="Low complexity" evidence="2">
    <location>
        <begin position="1"/>
        <end position="15"/>
    </location>
</feature>
<feature type="region of interest" description="Disordered" evidence="2">
    <location>
        <begin position="130"/>
        <end position="181"/>
    </location>
</feature>
<proteinExistence type="predicted"/>
<comment type="caution">
    <text evidence="3">The sequence shown here is derived from an EMBL/GenBank/DDBJ whole genome shotgun (WGS) entry which is preliminary data.</text>
</comment>